<comment type="similarity">
    <text evidence="12 13">Belongs to the DnaG primase family.</text>
</comment>
<comment type="function">
    <text evidence="12 13">RNA polymerase that catalyzes the synthesis of short RNA molecules used as primers for DNA polymerase during DNA replication.</text>
</comment>
<dbReference type="EMBL" id="JAGGKC010000003">
    <property type="protein sequence ID" value="MBP1918094.1"/>
    <property type="molecule type" value="Genomic_DNA"/>
</dbReference>
<dbReference type="HAMAP" id="MF_00974">
    <property type="entry name" value="DNA_primase_DnaG"/>
    <property type="match status" value="1"/>
</dbReference>
<dbReference type="Gene3D" id="3.90.980.10">
    <property type="entry name" value="DNA primase, catalytic core, N-terminal domain"/>
    <property type="match status" value="1"/>
</dbReference>
<evidence type="ECO:0000256" key="1">
    <source>
        <dbReference type="ARBA" id="ARBA00022478"/>
    </source>
</evidence>
<comment type="domain">
    <text evidence="12">Contains an N-terminal zinc-binding domain, a central core domain that contains the primase activity, and a C-terminal DnaB-binding domain.</text>
</comment>
<keyword evidence="16" id="KW-1185">Reference proteome</keyword>
<comment type="cofactor">
    <cofactor evidence="12 13">
        <name>Zn(2+)</name>
        <dbReference type="ChEBI" id="CHEBI:29105"/>
    </cofactor>
    <text evidence="12 13">Binds 1 zinc ion per monomer.</text>
</comment>
<evidence type="ECO:0000256" key="12">
    <source>
        <dbReference type="HAMAP-Rule" id="MF_00974"/>
    </source>
</evidence>
<dbReference type="InterPro" id="IPR050219">
    <property type="entry name" value="DnaG_primase"/>
</dbReference>
<keyword evidence="4 12" id="KW-0548">Nucleotidyltransferase</keyword>
<dbReference type="PROSITE" id="PS50880">
    <property type="entry name" value="TOPRIM"/>
    <property type="match status" value="1"/>
</dbReference>
<evidence type="ECO:0000256" key="4">
    <source>
        <dbReference type="ARBA" id="ARBA00022695"/>
    </source>
</evidence>
<organism evidence="15 16">
    <name type="scientific">Youngiibacter multivorans</name>
    <dbReference type="NCBI Taxonomy" id="937251"/>
    <lineage>
        <taxon>Bacteria</taxon>
        <taxon>Bacillati</taxon>
        <taxon>Bacillota</taxon>
        <taxon>Clostridia</taxon>
        <taxon>Eubacteriales</taxon>
        <taxon>Clostridiaceae</taxon>
        <taxon>Youngiibacter</taxon>
    </lineage>
</organism>
<keyword evidence="5 12" id="KW-0235">DNA replication</keyword>
<keyword evidence="9" id="KW-0460">Magnesium</keyword>
<keyword evidence="2 12" id="KW-0639">Primosome</keyword>
<dbReference type="SMART" id="SM00493">
    <property type="entry name" value="TOPRIM"/>
    <property type="match status" value="1"/>
</dbReference>
<keyword evidence="3 12" id="KW-0808">Transferase</keyword>
<dbReference type="EC" id="2.7.7.101" evidence="12"/>
<dbReference type="GO" id="GO:0016779">
    <property type="term" value="F:nucleotidyltransferase activity"/>
    <property type="evidence" value="ECO:0007669"/>
    <property type="project" value="UniProtKB-KW"/>
</dbReference>
<sequence>MAFSEDIIEKVKESNDIVDVISERVKLKRAGRSWTGLCPFHSEKTPSFNVSSDKQFYKCFGCGEGGNVITFVMKTRNLPFHEALKYLADRANIDIGEDEGRKNETEKREVFYRMNTEAARFYFRNLTLNKNVREYLYRRGISEKTIRHFGLGYSQDSWDSLLKYLKAMNFKQDDIVENGLALKSKEGRVYDRFRNRLMFPVFDARGRVIGFGGRVLDDSKPKYLNSPETPIFHKGTNLYGLNFALKAGKERQYIIVEGYMDLISLHQAGITNVVASLGTALTKVQAKLLRRYCEEILISYDADTAGQAATLRGLEILREEGFDVKVIRVPDGKDPDDYVRKHGEAGFRNIAADALPLIDYRLENAKGNLSMSKEEDRIAYARRATEILKELDPIEKDVYIRKVSEDSGISENALMDMLKGNKGREQSEATPGNEMQSFIEQAHVKAERNLLRLLAEGDLILRERLTESDMVLPSHKRIWSLVEGYQGPKEGIWKHVESGCTDVESSKEWAIITSQVEVPSDIDKEILAEDYLKTIRHYEMESKKRAMQKKIKEFEEKGLLKESLELAKELIELQKASGR</sequence>
<evidence type="ECO:0000256" key="10">
    <source>
        <dbReference type="ARBA" id="ARBA00023125"/>
    </source>
</evidence>
<evidence type="ECO:0000256" key="3">
    <source>
        <dbReference type="ARBA" id="ARBA00022679"/>
    </source>
</evidence>
<dbReference type="Pfam" id="PF13155">
    <property type="entry name" value="Toprim_2"/>
    <property type="match status" value="1"/>
</dbReference>
<dbReference type="InterPro" id="IPR013264">
    <property type="entry name" value="DNAG_N"/>
</dbReference>
<keyword evidence="10 12" id="KW-0238">DNA-binding</keyword>
<feature type="domain" description="Toprim" evidence="14">
    <location>
        <begin position="251"/>
        <end position="332"/>
    </location>
</feature>
<evidence type="ECO:0000256" key="13">
    <source>
        <dbReference type="PIRNR" id="PIRNR002811"/>
    </source>
</evidence>
<keyword evidence="11 12" id="KW-0804">Transcription</keyword>
<dbReference type="RefSeq" id="WP_209458338.1">
    <property type="nucleotide sequence ID" value="NZ_JAGGKC010000003.1"/>
</dbReference>
<accession>A0ABS4G0M6</accession>
<dbReference type="PANTHER" id="PTHR30313:SF2">
    <property type="entry name" value="DNA PRIMASE"/>
    <property type="match status" value="1"/>
</dbReference>
<comment type="subunit">
    <text evidence="12">Monomer. Interacts with DnaB.</text>
</comment>
<evidence type="ECO:0000256" key="8">
    <source>
        <dbReference type="ARBA" id="ARBA00022833"/>
    </source>
</evidence>
<evidence type="ECO:0000259" key="14">
    <source>
        <dbReference type="PROSITE" id="PS50880"/>
    </source>
</evidence>
<evidence type="ECO:0000256" key="2">
    <source>
        <dbReference type="ARBA" id="ARBA00022515"/>
    </source>
</evidence>
<keyword evidence="6 12" id="KW-0479">Metal-binding</keyword>
<comment type="caution">
    <text evidence="15">The sequence shown here is derived from an EMBL/GenBank/DDBJ whole genome shotgun (WGS) entry which is preliminary data.</text>
</comment>
<dbReference type="SUPFAM" id="SSF57783">
    <property type="entry name" value="Zinc beta-ribbon"/>
    <property type="match status" value="1"/>
</dbReference>
<dbReference type="InterPro" id="IPR037068">
    <property type="entry name" value="DNA_primase_core_N_sf"/>
</dbReference>
<keyword evidence="7 12" id="KW-0863">Zinc-finger</keyword>
<dbReference type="InterPro" id="IPR002694">
    <property type="entry name" value="Znf_CHC2"/>
</dbReference>
<dbReference type="InterPro" id="IPR034151">
    <property type="entry name" value="TOPRIM_DnaG_bac"/>
</dbReference>
<dbReference type="PIRSF" id="PIRSF002811">
    <property type="entry name" value="DnaG"/>
    <property type="match status" value="1"/>
</dbReference>
<proteinExistence type="inferred from homology"/>
<dbReference type="SUPFAM" id="SSF56731">
    <property type="entry name" value="DNA primase core"/>
    <property type="match status" value="1"/>
</dbReference>
<reference evidence="15 16" key="1">
    <citation type="submission" date="2021-03" db="EMBL/GenBank/DDBJ databases">
        <title>Genomic Encyclopedia of Type Strains, Phase IV (KMG-IV): sequencing the most valuable type-strain genomes for metagenomic binning, comparative biology and taxonomic classification.</title>
        <authorList>
            <person name="Goeker M."/>
        </authorList>
    </citation>
    <scope>NUCLEOTIDE SEQUENCE [LARGE SCALE GENOMIC DNA]</scope>
    <source>
        <strain evidence="15 16">DSM 6139</strain>
    </source>
</reference>
<dbReference type="InterPro" id="IPR030846">
    <property type="entry name" value="DnaG_bac"/>
</dbReference>
<protein>
    <recommendedName>
        <fullName evidence="12 13">DNA primase</fullName>
        <ecNumber evidence="12">2.7.7.101</ecNumber>
    </recommendedName>
</protein>
<evidence type="ECO:0000256" key="9">
    <source>
        <dbReference type="ARBA" id="ARBA00022842"/>
    </source>
</evidence>
<dbReference type="InterPro" id="IPR016136">
    <property type="entry name" value="DNA_helicase_N/primase_C"/>
</dbReference>
<dbReference type="Gene3D" id="1.10.860.10">
    <property type="entry name" value="DNAb Helicase, Chain A"/>
    <property type="match status" value="1"/>
</dbReference>
<feature type="zinc finger region" description="CHC2-type" evidence="12">
    <location>
        <begin position="38"/>
        <end position="62"/>
    </location>
</feature>
<evidence type="ECO:0000256" key="6">
    <source>
        <dbReference type="ARBA" id="ARBA00022723"/>
    </source>
</evidence>
<dbReference type="Pfam" id="PF01807">
    <property type="entry name" value="Zn_ribbon_DnaG"/>
    <property type="match status" value="1"/>
</dbReference>
<dbReference type="NCBIfam" id="TIGR01391">
    <property type="entry name" value="dnaG"/>
    <property type="match status" value="1"/>
</dbReference>
<dbReference type="Gene3D" id="3.40.1360.10">
    <property type="match status" value="1"/>
</dbReference>
<dbReference type="InterPro" id="IPR006171">
    <property type="entry name" value="TOPRIM_dom"/>
</dbReference>
<dbReference type="InterPro" id="IPR019475">
    <property type="entry name" value="DNA_primase_DnaB-bd"/>
</dbReference>
<dbReference type="Pfam" id="PF08275">
    <property type="entry name" value="DNAG_N"/>
    <property type="match status" value="1"/>
</dbReference>
<evidence type="ECO:0000313" key="16">
    <source>
        <dbReference type="Proteomes" id="UP001519271"/>
    </source>
</evidence>
<dbReference type="InterPro" id="IPR006295">
    <property type="entry name" value="DNA_primase_DnaG"/>
</dbReference>
<name>A0ABS4G0M6_9CLOT</name>
<evidence type="ECO:0000313" key="15">
    <source>
        <dbReference type="EMBL" id="MBP1918094.1"/>
    </source>
</evidence>
<evidence type="ECO:0000256" key="11">
    <source>
        <dbReference type="ARBA" id="ARBA00023163"/>
    </source>
</evidence>
<dbReference type="Proteomes" id="UP001519271">
    <property type="component" value="Unassembled WGS sequence"/>
</dbReference>
<keyword evidence="8 12" id="KW-0862">Zinc</keyword>
<dbReference type="InterPro" id="IPR036977">
    <property type="entry name" value="DNA_primase_Znf_CHC2"/>
</dbReference>
<gene>
    <name evidence="12" type="primary">dnaG</name>
    <name evidence="15" type="ORF">J2Z34_000565</name>
</gene>
<dbReference type="SMART" id="SM00400">
    <property type="entry name" value="ZnF_CHCC"/>
    <property type="match status" value="1"/>
</dbReference>
<comment type="catalytic activity">
    <reaction evidence="12">
        <text>ssDNA + n NTP = ssDNA/pppN(pN)n-1 hybrid + (n-1) diphosphate.</text>
        <dbReference type="EC" id="2.7.7.101"/>
    </reaction>
</comment>
<keyword evidence="1 12" id="KW-0240">DNA-directed RNA polymerase</keyword>
<dbReference type="Pfam" id="PF10410">
    <property type="entry name" value="DnaB_bind"/>
    <property type="match status" value="1"/>
</dbReference>
<dbReference type="CDD" id="cd03364">
    <property type="entry name" value="TOPRIM_DnaG_primases"/>
    <property type="match status" value="1"/>
</dbReference>
<dbReference type="PANTHER" id="PTHR30313">
    <property type="entry name" value="DNA PRIMASE"/>
    <property type="match status" value="1"/>
</dbReference>
<evidence type="ECO:0000256" key="7">
    <source>
        <dbReference type="ARBA" id="ARBA00022771"/>
    </source>
</evidence>
<evidence type="ECO:0000256" key="5">
    <source>
        <dbReference type="ARBA" id="ARBA00022705"/>
    </source>
</evidence>
<dbReference type="Gene3D" id="3.90.580.10">
    <property type="entry name" value="Zinc finger, CHC2-type domain"/>
    <property type="match status" value="1"/>
</dbReference>